<dbReference type="Proteomes" id="UP000757435">
    <property type="component" value="Unassembled WGS sequence"/>
</dbReference>
<reference evidence="2" key="1">
    <citation type="submission" date="2021-05" db="EMBL/GenBank/DDBJ databases">
        <authorList>
            <person name="Pietrasiak N."/>
            <person name="Ward R."/>
            <person name="Stajich J.E."/>
            <person name="Kurbessoian T."/>
        </authorList>
    </citation>
    <scope>NUCLEOTIDE SEQUENCE</scope>
    <source>
        <strain evidence="2">UHER 2000/2452</strain>
    </source>
</reference>
<sequence>MYQRWNSFQYGEHHKLEELMKIEETLGDIDIHYCLMPVWLIGFDEAIEINRFKPKLNKKIESIWDNLNLQVIRILAIKGFVEFLLLGCLGYFLVMLIDALS</sequence>
<keyword evidence="1" id="KW-0812">Transmembrane</keyword>
<evidence type="ECO:0000313" key="2">
    <source>
        <dbReference type="EMBL" id="MBW4662463.1"/>
    </source>
</evidence>
<dbReference type="EMBL" id="JAHHHD010000077">
    <property type="protein sequence ID" value="MBW4662463.1"/>
    <property type="molecule type" value="Genomic_DNA"/>
</dbReference>
<feature type="transmembrane region" description="Helical" evidence="1">
    <location>
        <begin position="75"/>
        <end position="97"/>
    </location>
</feature>
<proteinExistence type="predicted"/>
<evidence type="ECO:0000313" key="3">
    <source>
        <dbReference type="Proteomes" id="UP000757435"/>
    </source>
</evidence>
<organism evidence="2 3">
    <name type="scientific">Drouetiella hepatica Uher 2000/2452</name>
    <dbReference type="NCBI Taxonomy" id="904376"/>
    <lineage>
        <taxon>Bacteria</taxon>
        <taxon>Bacillati</taxon>
        <taxon>Cyanobacteriota</taxon>
        <taxon>Cyanophyceae</taxon>
        <taxon>Oculatellales</taxon>
        <taxon>Oculatellaceae</taxon>
        <taxon>Drouetiella</taxon>
    </lineage>
</organism>
<name>A0A951QJN3_9CYAN</name>
<keyword evidence="1" id="KW-0472">Membrane</keyword>
<protein>
    <submittedName>
        <fullName evidence="2">Uncharacterized protein</fullName>
    </submittedName>
</protein>
<evidence type="ECO:0000256" key="1">
    <source>
        <dbReference type="SAM" id="Phobius"/>
    </source>
</evidence>
<keyword evidence="1" id="KW-1133">Transmembrane helix</keyword>
<comment type="caution">
    <text evidence="2">The sequence shown here is derived from an EMBL/GenBank/DDBJ whole genome shotgun (WGS) entry which is preliminary data.</text>
</comment>
<dbReference type="AlphaFoldDB" id="A0A951QJN3"/>
<gene>
    <name evidence="2" type="ORF">KME15_27770</name>
</gene>
<accession>A0A951QJN3</accession>
<reference evidence="2" key="2">
    <citation type="journal article" date="2022" name="Microbiol. Resour. Announc.">
        <title>Metagenome Sequencing to Explore Phylogenomics of Terrestrial Cyanobacteria.</title>
        <authorList>
            <person name="Ward R.D."/>
            <person name="Stajich J.E."/>
            <person name="Johansen J.R."/>
            <person name="Huntemann M."/>
            <person name="Clum A."/>
            <person name="Foster B."/>
            <person name="Foster B."/>
            <person name="Roux S."/>
            <person name="Palaniappan K."/>
            <person name="Varghese N."/>
            <person name="Mukherjee S."/>
            <person name="Reddy T.B.K."/>
            <person name="Daum C."/>
            <person name="Copeland A."/>
            <person name="Chen I.A."/>
            <person name="Ivanova N.N."/>
            <person name="Kyrpides N.C."/>
            <person name="Shapiro N."/>
            <person name="Eloe-Fadrosh E.A."/>
            <person name="Pietrasiak N."/>
        </authorList>
    </citation>
    <scope>NUCLEOTIDE SEQUENCE</scope>
    <source>
        <strain evidence="2">UHER 2000/2452</strain>
    </source>
</reference>